<evidence type="ECO:0000313" key="17">
    <source>
        <dbReference type="Proteomes" id="UP001302719"/>
    </source>
</evidence>
<dbReference type="PROSITE" id="PS50885">
    <property type="entry name" value="HAMP"/>
    <property type="match status" value="1"/>
</dbReference>
<organism evidence="16 17">
    <name type="scientific">Candidatus Nitrospira allomarina</name>
    <dbReference type="NCBI Taxonomy" id="3020900"/>
    <lineage>
        <taxon>Bacteria</taxon>
        <taxon>Pseudomonadati</taxon>
        <taxon>Nitrospirota</taxon>
        <taxon>Nitrospiria</taxon>
        <taxon>Nitrospirales</taxon>
        <taxon>Nitrospiraceae</taxon>
        <taxon>Nitrospira</taxon>
    </lineage>
</organism>
<dbReference type="InterPro" id="IPR036097">
    <property type="entry name" value="HisK_dim/P_sf"/>
</dbReference>
<dbReference type="EC" id="2.7.13.3" evidence="3"/>
<dbReference type="GO" id="GO:0000155">
    <property type="term" value="F:phosphorelay sensor kinase activity"/>
    <property type="evidence" value="ECO:0007669"/>
    <property type="project" value="InterPro"/>
</dbReference>
<dbReference type="InterPro" id="IPR004358">
    <property type="entry name" value="Sig_transdc_His_kin-like_C"/>
</dbReference>
<dbReference type="Gene3D" id="6.10.340.10">
    <property type="match status" value="1"/>
</dbReference>
<dbReference type="CDD" id="cd00075">
    <property type="entry name" value="HATPase"/>
    <property type="match status" value="1"/>
</dbReference>
<dbReference type="SMART" id="SM00387">
    <property type="entry name" value="HATPase_c"/>
    <property type="match status" value="1"/>
</dbReference>
<dbReference type="AlphaFoldDB" id="A0AA96GIX0"/>
<keyword evidence="9" id="KW-0902">Two-component regulatory system</keyword>
<proteinExistence type="predicted"/>
<name>A0AA96GIX0_9BACT</name>
<feature type="domain" description="PAS" evidence="13">
    <location>
        <begin position="317"/>
        <end position="354"/>
    </location>
</feature>
<keyword evidence="5" id="KW-0808">Transferase</keyword>
<dbReference type="InterPro" id="IPR003661">
    <property type="entry name" value="HisK_dim/P_dom"/>
</dbReference>
<keyword evidence="11" id="KW-0472">Membrane</keyword>
<feature type="domain" description="HAMP" evidence="15">
    <location>
        <begin position="213"/>
        <end position="265"/>
    </location>
</feature>
<keyword evidence="6" id="KW-0547">Nucleotide-binding</keyword>
<dbReference type="SUPFAM" id="SSF55874">
    <property type="entry name" value="ATPase domain of HSP90 chaperone/DNA topoisomerase II/histidine kinase"/>
    <property type="match status" value="1"/>
</dbReference>
<feature type="transmembrane region" description="Helical" evidence="11">
    <location>
        <begin position="12"/>
        <end position="33"/>
    </location>
</feature>
<dbReference type="InterPro" id="IPR000700">
    <property type="entry name" value="PAS-assoc_C"/>
</dbReference>
<dbReference type="InterPro" id="IPR036890">
    <property type="entry name" value="HATPase_C_sf"/>
</dbReference>
<dbReference type="InterPro" id="IPR003660">
    <property type="entry name" value="HAMP_dom"/>
</dbReference>
<dbReference type="Gene3D" id="1.10.287.130">
    <property type="match status" value="1"/>
</dbReference>
<dbReference type="PRINTS" id="PR00344">
    <property type="entry name" value="BCTRLSENSOR"/>
</dbReference>
<dbReference type="PROSITE" id="PS50113">
    <property type="entry name" value="PAC"/>
    <property type="match status" value="1"/>
</dbReference>
<evidence type="ECO:0000256" key="11">
    <source>
        <dbReference type="SAM" id="Phobius"/>
    </source>
</evidence>
<dbReference type="InterPro" id="IPR000014">
    <property type="entry name" value="PAS"/>
</dbReference>
<dbReference type="Pfam" id="PF05227">
    <property type="entry name" value="CHASE3"/>
    <property type="match status" value="1"/>
</dbReference>
<keyword evidence="10" id="KW-0175">Coiled coil</keyword>
<evidence type="ECO:0000256" key="9">
    <source>
        <dbReference type="ARBA" id="ARBA00023012"/>
    </source>
</evidence>
<sequence>MSLNKLFLNLPIARKLLLVSGVPVLAVLILSLVTYRSVQTFSLDEDRLNDVYLVQSASAEYMRLVVDLETGFRGFILTQKAPFLQPYLAARQRVLLLGNSLRQMVKSVEDQRQVIETVQGMVEQLMNDKDRLIERVKAGFPQEATDYVESEKGRILMLAIREEMARFDRREVTQLQHALGSSAADRAALMGVVVWGGSLALILLLVPLHLIARSITGPLTTLVKAVENVSGGNIPNIPVFQRDDEIGELTKVMQTMGTQIRNHIRRIEQSEQELRTLNQDLTSSEAKYRGIVDYAPIGIFTAKKDHLIFSNRQNWILAGRNPDEVLDPEHMWEAIHPDDREGVRETFQDACLQSEPFERVLRFLHPDGAVRKVLCRAVPIQDHGGQTMVYQGFNVDITALEYMRAQLNRSDRLATLGQMAAGIAHEIRNPLVGIGSTTTLLMEDFPDGDSRHEDLVTILKETRRLDRIVNQIVDFARPRDLLPVTFQLQDLIQESLQVLNEPIKQKAIQIDFHPPAKLNSIQADRDQLKQVLLNVIQNAVEAMSEGGCLRLSVEEETIERIPGLRIKVQDNGKGISPSALPRIFEPFFTTGKHRGTGLGLPICRNIIEAHGGEIHAESQSGIGTTMTWWLPCVCQPQLPTV</sequence>
<keyword evidence="8 16" id="KW-0067">ATP-binding</keyword>
<dbReference type="RefSeq" id="WP_312645962.1">
    <property type="nucleotide sequence ID" value="NZ_CP116967.1"/>
</dbReference>
<dbReference type="PANTHER" id="PTHR43065">
    <property type="entry name" value="SENSOR HISTIDINE KINASE"/>
    <property type="match status" value="1"/>
</dbReference>
<dbReference type="CDD" id="cd00082">
    <property type="entry name" value="HisKA"/>
    <property type="match status" value="1"/>
</dbReference>
<evidence type="ECO:0000256" key="7">
    <source>
        <dbReference type="ARBA" id="ARBA00022777"/>
    </source>
</evidence>
<dbReference type="CDD" id="cd00130">
    <property type="entry name" value="PAS"/>
    <property type="match status" value="1"/>
</dbReference>
<evidence type="ECO:0000256" key="2">
    <source>
        <dbReference type="ARBA" id="ARBA00004370"/>
    </source>
</evidence>
<evidence type="ECO:0000313" key="16">
    <source>
        <dbReference type="EMBL" id="WNM59254.1"/>
    </source>
</evidence>
<evidence type="ECO:0000256" key="5">
    <source>
        <dbReference type="ARBA" id="ARBA00022679"/>
    </source>
</evidence>
<comment type="subcellular location">
    <subcellularLocation>
        <location evidence="2">Membrane</location>
    </subcellularLocation>
</comment>
<evidence type="ECO:0000259" key="12">
    <source>
        <dbReference type="PROSITE" id="PS50109"/>
    </source>
</evidence>
<evidence type="ECO:0000256" key="4">
    <source>
        <dbReference type="ARBA" id="ARBA00022553"/>
    </source>
</evidence>
<dbReference type="KEGG" id="nall:PP769_05675"/>
<feature type="coiled-coil region" evidence="10">
    <location>
        <begin position="253"/>
        <end position="287"/>
    </location>
</feature>
<reference evidence="16 17" key="1">
    <citation type="submission" date="2023-01" db="EMBL/GenBank/DDBJ databases">
        <title>Cultivation and genomic characterization of new, ubiquitous marine nitrite-oxidizing bacteria from the Nitrospirales.</title>
        <authorList>
            <person name="Mueller A.J."/>
            <person name="Daebeler A."/>
            <person name="Herbold C.W."/>
            <person name="Kirkegaard R.H."/>
            <person name="Daims H."/>
        </authorList>
    </citation>
    <scope>NUCLEOTIDE SEQUENCE [LARGE SCALE GENOMIC DNA]</scope>
    <source>
        <strain evidence="16 17">VA</strain>
    </source>
</reference>
<dbReference type="Pfam" id="PF00672">
    <property type="entry name" value="HAMP"/>
    <property type="match status" value="1"/>
</dbReference>
<evidence type="ECO:0000259" key="14">
    <source>
        <dbReference type="PROSITE" id="PS50113"/>
    </source>
</evidence>
<keyword evidence="7" id="KW-0418">Kinase</keyword>
<dbReference type="InterPro" id="IPR003594">
    <property type="entry name" value="HATPase_dom"/>
</dbReference>
<gene>
    <name evidence="16" type="ORF">PP769_05675</name>
</gene>
<dbReference type="InterPro" id="IPR007891">
    <property type="entry name" value="CHASE3"/>
</dbReference>
<evidence type="ECO:0000256" key="1">
    <source>
        <dbReference type="ARBA" id="ARBA00000085"/>
    </source>
</evidence>
<dbReference type="GO" id="GO:0005524">
    <property type="term" value="F:ATP binding"/>
    <property type="evidence" value="ECO:0007669"/>
    <property type="project" value="UniProtKB-KW"/>
</dbReference>
<dbReference type="NCBIfam" id="TIGR00229">
    <property type="entry name" value="sensory_box"/>
    <property type="match status" value="1"/>
</dbReference>
<dbReference type="SUPFAM" id="SSF55785">
    <property type="entry name" value="PYP-like sensor domain (PAS domain)"/>
    <property type="match status" value="1"/>
</dbReference>
<dbReference type="SMART" id="SM00304">
    <property type="entry name" value="HAMP"/>
    <property type="match status" value="1"/>
</dbReference>
<dbReference type="InterPro" id="IPR035965">
    <property type="entry name" value="PAS-like_dom_sf"/>
</dbReference>
<dbReference type="Pfam" id="PF00512">
    <property type="entry name" value="HisKA"/>
    <property type="match status" value="1"/>
</dbReference>
<dbReference type="Pfam" id="PF02518">
    <property type="entry name" value="HATPase_c"/>
    <property type="match status" value="1"/>
</dbReference>
<dbReference type="Proteomes" id="UP001302719">
    <property type="component" value="Chromosome"/>
</dbReference>
<dbReference type="SUPFAM" id="SSF47384">
    <property type="entry name" value="Homodimeric domain of signal transducing histidine kinase"/>
    <property type="match status" value="1"/>
</dbReference>
<feature type="domain" description="PAC" evidence="14">
    <location>
        <begin position="357"/>
        <end position="409"/>
    </location>
</feature>
<dbReference type="InterPro" id="IPR001610">
    <property type="entry name" value="PAC"/>
</dbReference>
<evidence type="ECO:0000256" key="10">
    <source>
        <dbReference type="SAM" id="Coils"/>
    </source>
</evidence>
<dbReference type="SUPFAM" id="SSF158472">
    <property type="entry name" value="HAMP domain-like"/>
    <property type="match status" value="1"/>
</dbReference>
<dbReference type="SMART" id="SM00388">
    <property type="entry name" value="HisKA"/>
    <property type="match status" value="1"/>
</dbReference>
<keyword evidence="4" id="KW-0597">Phosphoprotein</keyword>
<keyword evidence="17" id="KW-1185">Reference proteome</keyword>
<dbReference type="EMBL" id="CP116967">
    <property type="protein sequence ID" value="WNM59254.1"/>
    <property type="molecule type" value="Genomic_DNA"/>
</dbReference>
<dbReference type="CDD" id="cd19410">
    <property type="entry name" value="HK9-like_sensor"/>
    <property type="match status" value="1"/>
</dbReference>
<dbReference type="Gene3D" id="3.30.450.20">
    <property type="entry name" value="PAS domain"/>
    <property type="match status" value="1"/>
</dbReference>
<dbReference type="Gene3D" id="3.30.565.10">
    <property type="entry name" value="Histidine kinase-like ATPase, C-terminal domain"/>
    <property type="match status" value="1"/>
</dbReference>
<evidence type="ECO:0000259" key="15">
    <source>
        <dbReference type="PROSITE" id="PS50885"/>
    </source>
</evidence>
<evidence type="ECO:0000256" key="6">
    <source>
        <dbReference type="ARBA" id="ARBA00022741"/>
    </source>
</evidence>
<accession>A0AA96GIX0</accession>
<dbReference type="SMART" id="SM00086">
    <property type="entry name" value="PAC"/>
    <property type="match status" value="1"/>
</dbReference>
<dbReference type="InterPro" id="IPR005467">
    <property type="entry name" value="His_kinase_dom"/>
</dbReference>
<comment type="catalytic activity">
    <reaction evidence="1">
        <text>ATP + protein L-histidine = ADP + protein N-phospho-L-histidine.</text>
        <dbReference type="EC" id="2.7.13.3"/>
    </reaction>
</comment>
<keyword evidence="11" id="KW-0812">Transmembrane</keyword>
<feature type="transmembrane region" description="Helical" evidence="11">
    <location>
        <begin position="187"/>
        <end position="212"/>
    </location>
</feature>
<dbReference type="GO" id="GO:0016020">
    <property type="term" value="C:membrane"/>
    <property type="evidence" value="ECO:0007669"/>
    <property type="project" value="UniProtKB-SubCell"/>
</dbReference>
<dbReference type="CDD" id="cd06225">
    <property type="entry name" value="HAMP"/>
    <property type="match status" value="1"/>
</dbReference>
<feature type="domain" description="Histidine kinase" evidence="12">
    <location>
        <begin position="422"/>
        <end position="634"/>
    </location>
</feature>
<evidence type="ECO:0000256" key="3">
    <source>
        <dbReference type="ARBA" id="ARBA00012438"/>
    </source>
</evidence>
<dbReference type="PROSITE" id="PS50109">
    <property type="entry name" value="HIS_KIN"/>
    <property type="match status" value="1"/>
</dbReference>
<keyword evidence="11" id="KW-1133">Transmembrane helix</keyword>
<protein>
    <recommendedName>
        <fullName evidence="3">histidine kinase</fullName>
        <ecNumber evidence="3">2.7.13.3</ecNumber>
    </recommendedName>
</protein>
<evidence type="ECO:0000259" key="13">
    <source>
        <dbReference type="PROSITE" id="PS50112"/>
    </source>
</evidence>
<dbReference type="PROSITE" id="PS50112">
    <property type="entry name" value="PAS"/>
    <property type="match status" value="1"/>
</dbReference>
<evidence type="ECO:0000256" key="8">
    <source>
        <dbReference type="ARBA" id="ARBA00022840"/>
    </source>
</evidence>
<dbReference type="InterPro" id="IPR013655">
    <property type="entry name" value="PAS_fold_3"/>
</dbReference>
<dbReference type="PANTHER" id="PTHR43065:SF10">
    <property type="entry name" value="PEROXIDE STRESS-ACTIVATED HISTIDINE KINASE MAK3"/>
    <property type="match status" value="1"/>
</dbReference>
<dbReference type="Pfam" id="PF08447">
    <property type="entry name" value="PAS_3"/>
    <property type="match status" value="1"/>
</dbReference>